<evidence type="ECO:0000313" key="3">
    <source>
        <dbReference type="Proteomes" id="UP000585474"/>
    </source>
</evidence>
<comment type="caution">
    <text evidence="2">The sequence shown here is derived from an EMBL/GenBank/DDBJ whole genome shotgun (WGS) entry which is preliminary data.</text>
</comment>
<protein>
    <submittedName>
        <fullName evidence="2">Uncharacterized protein</fullName>
    </submittedName>
</protein>
<dbReference type="AlphaFoldDB" id="A0A7J0F333"/>
<name>A0A7J0F333_9ERIC</name>
<keyword evidence="3" id="KW-1185">Reference proteome</keyword>
<accession>A0A7J0F333</accession>
<organism evidence="2 3">
    <name type="scientific">Actinidia rufa</name>
    <dbReference type="NCBI Taxonomy" id="165716"/>
    <lineage>
        <taxon>Eukaryota</taxon>
        <taxon>Viridiplantae</taxon>
        <taxon>Streptophyta</taxon>
        <taxon>Embryophyta</taxon>
        <taxon>Tracheophyta</taxon>
        <taxon>Spermatophyta</taxon>
        <taxon>Magnoliopsida</taxon>
        <taxon>eudicotyledons</taxon>
        <taxon>Gunneridae</taxon>
        <taxon>Pentapetalae</taxon>
        <taxon>asterids</taxon>
        <taxon>Ericales</taxon>
        <taxon>Actinidiaceae</taxon>
        <taxon>Actinidia</taxon>
    </lineage>
</organism>
<feature type="region of interest" description="Disordered" evidence="1">
    <location>
        <begin position="1"/>
        <end position="51"/>
    </location>
</feature>
<evidence type="ECO:0000313" key="2">
    <source>
        <dbReference type="EMBL" id="GFY92619.1"/>
    </source>
</evidence>
<evidence type="ECO:0000256" key="1">
    <source>
        <dbReference type="SAM" id="MobiDB-lite"/>
    </source>
</evidence>
<reference evidence="2 3" key="1">
    <citation type="submission" date="2019-07" db="EMBL/GenBank/DDBJ databases">
        <title>De Novo Assembly of kiwifruit Actinidia rufa.</title>
        <authorList>
            <person name="Sugita-Konishi S."/>
            <person name="Sato K."/>
            <person name="Mori E."/>
            <person name="Abe Y."/>
            <person name="Kisaki G."/>
            <person name="Hamano K."/>
            <person name="Suezawa K."/>
            <person name="Otani M."/>
            <person name="Fukuda T."/>
            <person name="Manabe T."/>
            <person name="Gomi K."/>
            <person name="Tabuchi M."/>
            <person name="Akimitsu K."/>
            <person name="Kataoka I."/>
        </authorList>
    </citation>
    <scope>NUCLEOTIDE SEQUENCE [LARGE SCALE GENOMIC DNA]</scope>
    <source>
        <strain evidence="3">cv. Fuchu</strain>
    </source>
</reference>
<proteinExistence type="predicted"/>
<dbReference type="Proteomes" id="UP000585474">
    <property type="component" value="Unassembled WGS sequence"/>
</dbReference>
<dbReference type="EMBL" id="BJWL01000008">
    <property type="protein sequence ID" value="GFY92619.1"/>
    <property type="molecule type" value="Genomic_DNA"/>
</dbReference>
<sequence length="183" mass="18985">MEEERAMEEGHPPPTYLSSKVNGGAEEEGGGGGHSCGRDLEGGEVGVFGDGGGGNLGGGEVGVFGDGGGGNLGGGEVGVFGDGGGDGVLLLTILESHNELTSEREEESRGGNGCSVGCWVTEEWQWLTVRLKIDRVEGTNGRKWCKVGERLASRHHFSMECITKLSKKLNSSDDTSSCDKGPI</sequence>
<gene>
    <name evidence="2" type="ORF">Acr_08g0010150</name>
</gene>